<feature type="compositionally biased region" description="Polar residues" evidence="8">
    <location>
        <begin position="1347"/>
        <end position="1370"/>
    </location>
</feature>
<comment type="caution">
    <text evidence="7">Lacks conserved residue(s) required for the propagation of feature annotation.</text>
</comment>
<feature type="compositionally biased region" description="Polar residues" evidence="8">
    <location>
        <begin position="664"/>
        <end position="678"/>
    </location>
</feature>
<evidence type="ECO:0000256" key="7">
    <source>
        <dbReference type="HAMAP-Rule" id="MF_03181"/>
    </source>
</evidence>
<keyword evidence="5 7" id="KW-0067">ATP-binding</keyword>
<dbReference type="Gene3D" id="1.10.510.10">
    <property type="entry name" value="Transferase(Phosphotransferase) domain 1"/>
    <property type="match status" value="1"/>
</dbReference>
<accession>J4H3G1</accession>
<name>J4H3G1_9APHY</name>
<dbReference type="PROSITE" id="PS50011">
    <property type="entry name" value="PROTEIN_KINASE_DOM"/>
    <property type="match status" value="1"/>
</dbReference>
<dbReference type="GO" id="GO:0006397">
    <property type="term" value="P:mRNA processing"/>
    <property type="evidence" value="ECO:0007669"/>
    <property type="project" value="UniProtKB-KW"/>
</dbReference>
<evidence type="ECO:0000256" key="5">
    <source>
        <dbReference type="ARBA" id="ARBA00022840"/>
    </source>
</evidence>
<evidence type="ECO:0000259" key="9">
    <source>
        <dbReference type="PROSITE" id="PS50011"/>
    </source>
</evidence>
<feature type="compositionally biased region" description="Low complexity" evidence="8">
    <location>
        <begin position="1457"/>
        <end position="1488"/>
    </location>
</feature>
<dbReference type="GO" id="GO:0016779">
    <property type="term" value="F:nucleotidyltransferase activity"/>
    <property type="evidence" value="ECO:0007669"/>
    <property type="project" value="UniProtKB-ARBA"/>
</dbReference>
<proteinExistence type="inferred from homology"/>
<protein>
    <recommendedName>
        <fullName evidence="7">PAN2-PAN3 deadenylation complex subunit PAN3</fullName>
    </recommendedName>
    <alternativeName>
        <fullName evidence="7">PAB1P-dependent poly(A)-specific ribonuclease</fullName>
    </alternativeName>
    <alternativeName>
        <fullName evidence="7">Poly(A)-nuclease deadenylation complex subunit 3</fullName>
        <shortName evidence="7">PAN deadenylation complex subunit 3</shortName>
    </alternativeName>
</protein>
<feature type="binding site" evidence="7">
    <location>
        <begin position="375"/>
        <end position="376"/>
    </location>
    <ligand>
        <name>ATP</name>
        <dbReference type="ChEBI" id="CHEBI:30616"/>
    </ligand>
</feature>
<feature type="compositionally biased region" description="Basic and acidic residues" evidence="8">
    <location>
        <begin position="1144"/>
        <end position="1157"/>
    </location>
</feature>
<feature type="compositionally biased region" description="Polar residues" evidence="8">
    <location>
        <begin position="1316"/>
        <end position="1333"/>
    </location>
</feature>
<feature type="compositionally biased region" description="Low complexity" evidence="8">
    <location>
        <begin position="1020"/>
        <end position="1038"/>
    </location>
</feature>
<evidence type="ECO:0000256" key="3">
    <source>
        <dbReference type="ARBA" id="ARBA00022664"/>
    </source>
</evidence>
<dbReference type="PANTHER" id="PTHR12272">
    <property type="entry name" value="DEADENYLATION COMPLEX SUBUNIT PAN3"/>
    <property type="match status" value="1"/>
</dbReference>
<feature type="coiled-coil region" evidence="7">
    <location>
        <begin position="473"/>
        <end position="511"/>
    </location>
</feature>
<dbReference type="Gene3D" id="1.10.287.3700">
    <property type="match status" value="1"/>
</dbReference>
<dbReference type="GO" id="GO:0005524">
    <property type="term" value="F:ATP binding"/>
    <property type="evidence" value="ECO:0007669"/>
    <property type="project" value="UniProtKB-UniRule"/>
</dbReference>
<dbReference type="GO" id="GO:0000932">
    <property type="term" value="C:P-body"/>
    <property type="evidence" value="ECO:0007669"/>
    <property type="project" value="TreeGrafter"/>
</dbReference>
<evidence type="ECO:0000256" key="8">
    <source>
        <dbReference type="SAM" id="MobiDB-lite"/>
    </source>
</evidence>
<feature type="region of interest" description="Disordered" evidence="8">
    <location>
        <begin position="1312"/>
        <end position="1383"/>
    </location>
</feature>
<dbReference type="HAMAP" id="MF_03181">
    <property type="entry name" value="PAN3"/>
    <property type="match status" value="1"/>
</dbReference>
<feature type="compositionally biased region" description="Basic and acidic residues" evidence="8">
    <location>
        <begin position="1117"/>
        <end position="1135"/>
    </location>
</feature>
<feature type="region of interest" description="Disordered" evidence="8">
    <location>
        <begin position="1399"/>
        <end position="1522"/>
    </location>
</feature>
<dbReference type="Pfam" id="PF18101">
    <property type="entry name" value="Pan3_CK"/>
    <property type="match status" value="1"/>
</dbReference>
<keyword evidence="3 7" id="KW-0507">mRNA processing</keyword>
<feature type="binding site" evidence="7">
    <location>
        <position position="262"/>
    </location>
    <ligand>
        <name>ATP</name>
        <dbReference type="ChEBI" id="CHEBI:30616"/>
    </ligand>
</feature>
<comment type="domain">
    <text evidence="7">Contains a pseudokinase domain. The protein kinase domain is predicted to be catalytically inactive because some of the residues important for catalytic activity are substituted and it lacks the equivalent of the binding site for a peptide substrate. However, it has retained an ATP-binding site and ATP-binding is required for mRNA degradation, stimulating the activity of the PAN2 nuclease in vitro. The nucleotide-binding site is juxtaposed to the RNase active site of PAN2 in the complex and may actually bind nucleosides of a poly(A) RNA rather than ATP, feeding the poly(A)-tail to the active site of the deadenylase and thus increasing the efficiency with which this distributive enzyme degrades oligo(A) RNAs.</text>
</comment>
<keyword evidence="4 7" id="KW-0547">Nucleotide-binding</keyword>
<gene>
    <name evidence="7" type="primary">PAN3</name>
    <name evidence="10" type="ORF">FIBRA_05338</name>
</gene>
<keyword evidence="11" id="KW-1185">Reference proteome</keyword>
<dbReference type="Pfam" id="PF22600">
    <property type="entry name" value="MTPAP-like_central"/>
    <property type="match status" value="1"/>
</dbReference>
<comment type="domain">
    <text evidence="7">The pseudokinase domain, the coiled-coil (CC), and C-terminal knob domain (CK) form a structural unit (PKC) that forms an extensive high-affinity interaction surface for PAN2.</text>
</comment>
<dbReference type="Gene3D" id="1.10.1410.10">
    <property type="match status" value="2"/>
</dbReference>
<dbReference type="Gene3D" id="3.30.460.10">
    <property type="entry name" value="Beta Polymerase, domain 2"/>
    <property type="match status" value="1"/>
</dbReference>
<feature type="binding site" evidence="7">
    <location>
        <begin position="311"/>
        <end position="318"/>
    </location>
    <ligand>
        <name>ATP</name>
        <dbReference type="ChEBI" id="CHEBI:30616"/>
    </ligand>
</feature>
<feature type="region of interest" description="Disordered" evidence="8">
    <location>
        <begin position="19"/>
        <end position="57"/>
    </location>
</feature>
<evidence type="ECO:0000313" key="10">
    <source>
        <dbReference type="EMBL" id="CCM03214.1"/>
    </source>
</evidence>
<feature type="domain" description="Protein kinase" evidence="9">
    <location>
        <begin position="233"/>
        <end position="512"/>
    </location>
</feature>
<evidence type="ECO:0000256" key="6">
    <source>
        <dbReference type="ARBA" id="ARBA00023054"/>
    </source>
</evidence>
<dbReference type="STRING" id="599839.J4H3G1"/>
<dbReference type="InterPro" id="IPR041332">
    <property type="entry name" value="Pan3_CK"/>
</dbReference>
<evidence type="ECO:0000256" key="2">
    <source>
        <dbReference type="ARBA" id="ARBA00022490"/>
    </source>
</evidence>
<dbReference type="InterPro" id="IPR000719">
    <property type="entry name" value="Prot_kinase_dom"/>
</dbReference>
<comment type="similarity">
    <text evidence="7">Belongs to the protein kinase superfamily. PAN3 family.</text>
</comment>
<dbReference type="SUPFAM" id="SSF81631">
    <property type="entry name" value="PAP/OAS1 substrate-binding domain"/>
    <property type="match status" value="1"/>
</dbReference>
<dbReference type="InterPro" id="IPR043519">
    <property type="entry name" value="NT_sf"/>
</dbReference>
<organism evidence="10 11">
    <name type="scientific">Fibroporia radiculosa</name>
    <dbReference type="NCBI Taxonomy" id="599839"/>
    <lineage>
        <taxon>Eukaryota</taxon>
        <taxon>Fungi</taxon>
        <taxon>Dikarya</taxon>
        <taxon>Basidiomycota</taxon>
        <taxon>Agaricomycotina</taxon>
        <taxon>Agaricomycetes</taxon>
        <taxon>Polyporales</taxon>
        <taxon>Fibroporiaceae</taxon>
        <taxon>Fibroporia</taxon>
    </lineage>
</organism>
<comment type="domain">
    <text evidence="7">The N-terminal zinc finger binds to poly(A) RNA.</text>
</comment>
<dbReference type="GeneID" id="24098125"/>
<dbReference type="GO" id="GO:0031251">
    <property type="term" value="C:PAN complex"/>
    <property type="evidence" value="ECO:0007669"/>
    <property type="project" value="UniProtKB-UniRule"/>
</dbReference>
<feature type="compositionally biased region" description="Low complexity" evidence="8">
    <location>
        <begin position="1334"/>
        <end position="1345"/>
    </location>
</feature>
<feature type="compositionally biased region" description="Basic and acidic residues" evidence="8">
    <location>
        <begin position="1503"/>
        <end position="1522"/>
    </location>
</feature>
<evidence type="ECO:0000313" key="11">
    <source>
        <dbReference type="Proteomes" id="UP000006352"/>
    </source>
</evidence>
<dbReference type="CDD" id="cd05402">
    <property type="entry name" value="NT_PAP_TUTase"/>
    <property type="match status" value="1"/>
</dbReference>
<feature type="region of interest" description="Disordered" evidence="8">
    <location>
        <begin position="1095"/>
        <end position="1185"/>
    </location>
</feature>
<evidence type="ECO:0000256" key="4">
    <source>
        <dbReference type="ARBA" id="ARBA00022741"/>
    </source>
</evidence>
<comment type="subunit">
    <text evidence="7">Homodimer. Forms a heterotrimer with a catalytic subunit PAN2 to form the poly(A)-nuclease (PAN) deadenylation complex. Interacts (via PAM-2 motif) with poly(A)-binding protein PAB1 (via PABC domain), conferring substrate specificity of the enzyme complex.</text>
</comment>
<keyword evidence="6 7" id="KW-0175">Coiled coil</keyword>
<dbReference type="Gene3D" id="1.20.5.5160">
    <property type="match status" value="1"/>
</dbReference>
<feature type="region of interest" description="Knob domain" evidence="7">
    <location>
        <begin position="512"/>
        <end position="1522"/>
    </location>
</feature>
<dbReference type="GO" id="GO:0008143">
    <property type="term" value="F:poly(A) binding"/>
    <property type="evidence" value="ECO:0007669"/>
    <property type="project" value="TreeGrafter"/>
</dbReference>
<reference evidence="10 11" key="1">
    <citation type="journal article" date="2012" name="Appl. Environ. Microbiol.">
        <title>Short-read sequencing for genomic analysis of the brown rot fungus Fibroporia radiculosa.</title>
        <authorList>
            <person name="Tang J.D."/>
            <person name="Perkins A.D."/>
            <person name="Sonstegard T.S."/>
            <person name="Schroeder S.G."/>
            <person name="Burgess S.C."/>
            <person name="Diehl S.V."/>
        </authorList>
    </citation>
    <scope>NUCLEOTIDE SEQUENCE [LARGE SCALE GENOMIC DNA]</scope>
    <source>
        <strain evidence="10 11">TFFH 294</strain>
    </source>
</reference>
<feature type="region of interest" description="Disordered" evidence="8">
    <location>
        <begin position="664"/>
        <end position="684"/>
    </location>
</feature>
<evidence type="ECO:0000256" key="1">
    <source>
        <dbReference type="ARBA" id="ARBA00004496"/>
    </source>
</evidence>
<dbReference type="InterPro" id="IPR011009">
    <property type="entry name" value="Kinase-like_dom_sf"/>
</dbReference>
<dbReference type="OrthoDB" id="204958at2759"/>
<dbReference type="InterPro" id="IPR030844">
    <property type="entry name" value="PAN3"/>
</dbReference>
<comment type="subcellular location">
    <subcellularLocation>
        <location evidence="1 7">Cytoplasm</location>
    </subcellularLocation>
</comment>
<dbReference type="Proteomes" id="UP000006352">
    <property type="component" value="Unassembled WGS sequence"/>
</dbReference>
<sequence length="1522" mass="168439">MAQGEMAFFSRPSSSAVKIVAPSIDHPSSPKPSPKKGAHDRDEYSPVPPESPTPSAALPAQAVNAPVFVPKTSTTSDSPVISSALINSQMSMSSSSSAPTEYYSVQSDFYDTHDPYDAHVYGGHNGDMGSDGSHGHQGQIVSNPYADASQMLGYDGAMDPLYSTQFTFVRQPLNYHLYTQPRPDDLTERYFVTDNIREELQRRSEIIHTAPATGLNLPEEIQGYHTLVPLESIGGERRKFGNWYSTVYRASNSTDGLSYALRRIENFRLMQQAAFSGIEFWAAIRHPNIISVREAFTSRAFGDSSLVVVYDYHPNSQTLYDAHMKPKAPQFQNGRLQAQTSRIPEQIIWSYVTQIASAIKTVHEAGMAVRIIDATKVLLTGQNRVRISSCGVVDVLMYESRADIAYLQQEDLFMFAKLLLALCCSNLAAINNVQKAIETIGRHYSADLKAVALFLVTPAPNKAINQLFDMIGNRVPTEMIEMQNAVDRLESELMSELENARLVRLLCKFGFINERPEFAREPRWSETGDRYIIKLFRDYVFHQVDEQGNPVVNLSHVFTCLNKLDAGTDERIMLVARDEQSCLVWASSRGRSTPAAFSYNGLDSRRRVDGLIANLPLESQHSKSSQQRPHLSPSAGQRVLLSALQLPRRPMAAVYAQPVSALQSPRQQYLQPNGNPSPQRKHASRQKFAAEFSQCLFDFVIQLLPTSEEMTVKEDVRKLLERLIRTIEPDSRLLSFGSSANGFSLRNSDMDLCCLIDSEERLSATDLVNMLGDLLERETKFHVKPLPRARIPIVKLSLDPAPGLPFGIACDIGFENRLALENTRLLMCYAMIDPARVRTMVLFLKVWSKRRKINSPYKGTLSSYGYVLLVLYFLIHVKNPPVLPNLQQMPPLRPISEVIQLLDAEKGSPRERNRLCIEDPFETDFNVARCVTRDGLYTIRGEFMRASRILASRPERAIVALAQLCEERKSEELLHPSPSRGAFVPPRLSPLPPQVPYTVSSSPMRPTHLPVADDLSPQESPVVSPLTSSTAPSPSLVSVSDLETNVPIRLPIDQLEHMAPKRGKWTSPPPPEASEADHSSFEDRLGRSLALATVAGAGREHGPRSKAYASSSNTSEVHTDDEVRSDLMESDDAHSVRSFTEDGALSRRREKERDASREPTVTVERQQLKQARNDPPRYVLDPSSSRASLRAEAGLDAKMLARLRGRPVVRMAQQLSETNIGTNHPEVQDTFSSPLRVDSPRRSLSGPSRMSLPNRFTQLQLASYMSGPQYIIPGEALSPSHSSSYLGGSNSNVFYETSPAKDRLFRALQSYGITPAPSSSPQPRFDTSASHNQSSTLTASPSLSPRHLTSSPLIPSSRQTSPRHLSNSQRRNSKLAESLSNSPLHLDTSHIPFGVPYSHSHSHSITTATTPRAHMQGFSPLPPSLSRARTPPLVPSSRPHSRQQLPPRLSADRGIRSVSPFASVSSGSASPPMSCTSSQYAPSCSPLSTSPPSPSHSDIVPKISEHRSHAGTEVRGHGECVE</sequence>
<comment type="function">
    <text evidence="7">Regulatory subunit of the poly(A)-nuclease (PAN) deadenylation complex, one of two cytoplasmic mRNA deadenylases involved in mRNA turnover. PAN specifically shortens poly(A) tails of RNA and the activity is stimulated by poly(A)-binding protein PAB1. PAN deadenylation is followed by rapid degradation of the shortened mRNA tails by the CCR4-NOT complex. Deadenylated mRNAs are then degraded by two alternative mechanisms, namely exosome-mediated 3'-5' exonucleolytic degradation, or deadenlyation-dependent mRNA decaping and subsequent 5'-3' exonucleolytic degradation by XRN1. May also be involved in post-transcriptional maturation of mRNA poly(A) tails. PAN3 acts as a positive regulator for PAN activity, recruiting the catalytic subunit PAN2 to mRNA via its interaction with RNA and with PAB1.</text>
</comment>
<dbReference type="EMBL" id="HE797105">
    <property type="protein sequence ID" value="CCM03214.1"/>
    <property type="molecule type" value="Genomic_DNA"/>
</dbReference>
<dbReference type="RefSeq" id="XP_012182497.1">
    <property type="nucleotide sequence ID" value="XM_012327107.1"/>
</dbReference>
<dbReference type="SUPFAM" id="SSF56112">
    <property type="entry name" value="Protein kinase-like (PK-like)"/>
    <property type="match status" value="1"/>
</dbReference>
<dbReference type="PANTHER" id="PTHR12272:SF11">
    <property type="entry name" value="PAN2-PAN3 DEADENYLATION COMPLEX SUBUNIT PAN3"/>
    <property type="match status" value="1"/>
</dbReference>
<feature type="region of interest" description="Disordered" evidence="8">
    <location>
        <begin position="1221"/>
        <end position="1252"/>
    </location>
</feature>
<dbReference type="SMART" id="SM00220">
    <property type="entry name" value="S_TKc"/>
    <property type="match status" value="1"/>
</dbReference>
<dbReference type="GO" id="GO:0000289">
    <property type="term" value="P:nuclear-transcribed mRNA poly(A) tail shortening"/>
    <property type="evidence" value="ECO:0007669"/>
    <property type="project" value="UniProtKB-UniRule"/>
</dbReference>
<dbReference type="SUPFAM" id="SSF81301">
    <property type="entry name" value="Nucleotidyltransferase"/>
    <property type="match status" value="1"/>
</dbReference>
<feature type="region of interest" description="Disordered" evidence="8">
    <location>
        <begin position="994"/>
        <end position="1038"/>
    </location>
</feature>
<dbReference type="InParanoid" id="J4H3G1"/>
<dbReference type="GO" id="GO:0004672">
    <property type="term" value="F:protein kinase activity"/>
    <property type="evidence" value="ECO:0007669"/>
    <property type="project" value="InterPro"/>
</dbReference>
<keyword evidence="2 7" id="KW-0963">Cytoplasm</keyword>
<dbReference type="InterPro" id="IPR054708">
    <property type="entry name" value="MTPAP-like_central"/>
</dbReference>
<feature type="region of interest" description="Disordered" evidence="8">
    <location>
        <begin position="1051"/>
        <end position="1083"/>
    </location>
</feature>
<dbReference type="HOGENOM" id="CLU_247671_0_0_1"/>